<dbReference type="NCBIfam" id="TIGR02293">
    <property type="entry name" value="TAS_TIGR02293"/>
    <property type="match status" value="1"/>
</dbReference>
<dbReference type="InterPro" id="IPR011979">
    <property type="entry name" value="Antitox_Xre"/>
</dbReference>
<dbReference type="RefSeq" id="WP_258647585.1">
    <property type="nucleotide sequence ID" value="NZ_CP114194.1"/>
</dbReference>
<sequence>MFSAAYEMLGGGKRKTHNISDTLKIIRQGLPVETLDKGMLILGLTKTEYAKIIGVNLRTLQRKMKEANATLSPKASEHALMLTDMIKEADEYFGHRDATLRWLNKPSLVFENETPLSLCDTITGIILVTEEIYKLKYGYTA</sequence>
<evidence type="ECO:0000259" key="2">
    <source>
        <dbReference type="Pfam" id="PF20432"/>
    </source>
</evidence>
<dbReference type="Pfam" id="PF09722">
    <property type="entry name" value="Xre_MbcA_ParS_C"/>
    <property type="match status" value="1"/>
</dbReference>
<feature type="domain" description="Antitoxin Xre/MbcA/ParS-like toxin-binding" evidence="1">
    <location>
        <begin position="89"/>
        <end position="138"/>
    </location>
</feature>
<dbReference type="AlphaFoldDB" id="A0AA47JER5"/>
<name>A0AA47JER5_VIBPH</name>
<dbReference type="Proteomes" id="UP001156560">
    <property type="component" value="Plasmid pHLA"/>
</dbReference>
<dbReference type="InterPro" id="IPR024467">
    <property type="entry name" value="Xre/MbcA/ParS-like_toxin-bd"/>
</dbReference>
<keyword evidence="4" id="KW-0614">Plasmid</keyword>
<geneLocation type="plasmid" evidence="4 5">
    <name>pHLA</name>
</geneLocation>
<accession>A0AA47JER5</accession>
<evidence type="ECO:0000259" key="1">
    <source>
        <dbReference type="Pfam" id="PF09722"/>
    </source>
</evidence>
<protein>
    <submittedName>
        <fullName evidence="3">DUF2384 domain-containing protein</fullName>
    </submittedName>
</protein>
<organism evidence="3 5">
    <name type="scientific">Vibrio parahaemolyticus</name>
    <dbReference type="NCBI Taxonomy" id="670"/>
    <lineage>
        <taxon>Bacteria</taxon>
        <taxon>Pseudomonadati</taxon>
        <taxon>Pseudomonadota</taxon>
        <taxon>Gammaproteobacteria</taxon>
        <taxon>Vibrionales</taxon>
        <taxon>Vibrionaceae</taxon>
        <taxon>Vibrio</taxon>
    </lineage>
</organism>
<dbReference type="EMBL" id="CP114194">
    <property type="protein sequence ID" value="WAT89409.1"/>
    <property type="molecule type" value="Genomic_DNA"/>
</dbReference>
<reference evidence="3" key="1">
    <citation type="submission" date="2022-12" db="EMBL/GenBank/DDBJ databases">
        <title>Vibrio parahaemolyticus become highly virulent by producing novel Tc toxins.</title>
        <authorList>
            <person name="Yang F."/>
            <person name="You Y."/>
            <person name="Lai Q."/>
            <person name="Xu L."/>
            <person name="Li F."/>
        </authorList>
    </citation>
    <scope>NUCLEOTIDE SEQUENCE</scope>
    <source>
        <strain evidence="3">Vp-HL-202005</strain>
        <plasmid evidence="4">pHLA</plasmid>
    </source>
</reference>
<dbReference type="EMBL" id="CP114196">
    <property type="protein sequence ID" value="WAT93647.1"/>
    <property type="molecule type" value="Genomic_DNA"/>
</dbReference>
<proteinExistence type="predicted"/>
<evidence type="ECO:0000313" key="4">
    <source>
        <dbReference type="EMBL" id="WAT93647.1"/>
    </source>
</evidence>
<dbReference type="InterPro" id="IPR046847">
    <property type="entry name" value="Xre-like_HTH"/>
</dbReference>
<dbReference type="GO" id="GO:0003677">
    <property type="term" value="F:DNA binding"/>
    <property type="evidence" value="ECO:0007669"/>
    <property type="project" value="InterPro"/>
</dbReference>
<feature type="domain" description="Antitoxin Xre-like helix-turn-helix" evidence="2">
    <location>
        <begin position="24"/>
        <end position="82"/>
    </location>
</feature>
<gene>
    <name evidence="3" type="ORF">O1Q84_12315</name>
    <name evidence="4" type="ORF">O1Q84_26375</name>
</gene>
<dbReference type="Pfam" id="PF20432">
    <property type="entry name" value="Xre-like-HTH"/>
    <property type="match status" value="1"/>
</dbReference>
<dbReference type="Proteomes" id="UP001156560">
    <property type="component" value="Chromosome 1"/>
</dbReference>
<evidence type="ECO:0000313" key="5">
    <source>
        <dbReference type="Proteomes" id="UP001156560"/>
    </source>
</evidence>
<evidence type="ECO:0000313" key="3">
    <source>
        <dbReference type="EMBL" id="WAT89409.1"/>
    </source>
</evidence>